<keyword evidence="1" id="KW-0732">Signal</keyword>
<sequence length="349" mass="37979">MNMRTLLSQLLAGALAWGVANTAWDLPCRAQDPTLRFGGQISPEVDAIYEHGLRWLAANQAADGSWQASYQGNGVTGICLMAFLASGEDPNFGRYASNVQRAIRSLIQAQDATTGYLPNSMYHHGFAMLALSEAYGVVDESRLWPGAKPVRSIAQTLDLAIRCAVTAQKKNRWGGWRYSPDAYDSDTSVTGAVLMGLLAARNAGMDVPDETVNAALEYIRRSTGKDGGVAYSGGFGGMGGSMNLTAIGALVGAVSKSKETDQYKACLQRLTEDLEHQEAGAYAEYYRYYMAQALFQGDYKSWQKWNAAQITTLKELQKDDGSFNGGAYNTGMSLLALALNYRFLPIYER</sequence>
<comment type="caution">
    <text evidence="2">The sequence shown here is derived from an EMBL/GenBank/DDBJ whole genome shotgun (WGS) entry which is preliminary data.</text>
</comment>
<evidence type="ECO:0000256" key="1">
    <source>
        <dbReference type="SAM" id="SignalP"/>
    </source>
</evidence>
<gene>
    <name evidence="2" type="ORF">CfE428DRAFT_6566</name>
</gene>
<dbReference type="InParanoid" id="B4DCC5"/>
<dbReference type="SUPFAM" id="SSF48239">
    <property type="entry name" value="Terpenoid cyclases/Protein prenyltransferases"/>
    <property type="match status" value="1"/>
</dbReference>
<protein>
    <submittedName>
        <fullName evidence="2">Squalene-hopene cyclase-like protein</fullName>
    </submittedName>
</protein>
<proteinExistence type="predicted"/>
<evidence type="ECO:0000313" key="2">
    <source>
        <dbReference type="EMBL" id="EDY15914.1"/>
    </source>
</evidence>
<dbReference type="InterPro" id="IPR008930">
    <property type="entry name" value="Terpenoid_cyclase/PrenylTrfase"/>
</dbReference>
<feature type="chain" id="PRO_5002800703" evidence="1">
    <location>
        <begin position="23"/>
        <end position="349"/>
    </location>
</feature>
<dbReference type="Proteomes" id="UP000005824">
    <property type="component" value="Unassembled WGS sequence"/>
</dbReference>
<reference evidence="2 3" key="1">
    <citation type="journal article" date="2011" name="J. Bacteriol.">
        <title>Genome sequence of Chthoniobacter flavus Ellin428, an aerobic heterotrophic soil bacterium.</title>
        <authorList>
            <person name="Kant R."/>
            <person name="van Passel M.W."/>
            <person name="Palva A."/>
            <person name="Lucas S."/>
            <person name="Lapidus A."/>
            <person name="Glavina Del Rio T."/>
            <person name="Dalin E."/>
            <person name="Tice H."/>
            <person name="Bruce D."/>
            <person name="Goodwin L."/>
            <person name="Pitluck S."/>
            <person name="Larimer F.W."/>
            <person name="Land M.L."/>
            <person name="Hauser L."/>
            <person name="Sangwan P."/>
            <person name="de Vos W.M."/>
            <person name="Janssen P.H."/>
            <person name="Smidt H."/>
        </authorList>
    </citation>
    <scope>NUCLEOTIDE SEQUENCE [LARGE SCALE GENOMIC DNA]</scope>
    <source>
        <strain evidence="2 3">Ellin428</strain>
    </source>
</reference>
<dbReference type="EMBL" id="ABVL01000047">
    <property type="protein sequence ID" value="EDY15914.1"/>
    <property type="molecule type" value="Genomic_DNA"/>
</dbReference>
<keyword evidence="3" id="KW-1185">Reference proteome</keyword>
<dbReference type="Gene3D" id="1.50.10.20">
    <property type="match status" value="2"/>
</dbReference>
<feature type="signal peptide" evidence="1">
    <location>
        <begin position="1"/>
        <end position="22"/>
    </location>
</feature>
<dbReference type="AlphaFoldDB" id="B4DCC5"/>
<dbReference type="STRING" id="497964.CfE428DRAFT_6566"/>
<accession>B4DCC5</accession>
<evidence type="ECO:0000313" key="3">
    <source>
        <dbReference type="Proteomes" id="UP000005824"/>
    </source>
</evidence>
<dbReference type="eggNOG" id="COG1657">
    <property type="taxonomic scope" value="Bacteria"/>
</dbReference>
<organism evidence="2 3">
    <name type="scientific">Chthoniobacter flavus Ellin428</name>
    <dbReference type="NCBI Taxonomy" id="497964"/>
    <lineage>
        <taxon>Bacteria</taxon>
        <taxon>Pseudomonadati</taxon>
        <taxon>Verrucomicrobiota</taxon>
        <taxon>Spartobacteria</taxon>
        <taxon>Chthoniobacterales</taxon>
        <taxon>Chthoniobacteraceae</taxon>
        <taxon>Chthoniobacter</taxon>
    </lineage>
</organism>
<name>B4DCC5_9BACT</name>